<name>A0ABU6Y8I5_9FABA</name>
<evidence type="ECO:0000256" key="1">
    <source>
        <dbReference type="SAM" id="MobiDB-lite"/>
    </source>
</evidence>
<protein>
    <submittedName>
        <fullName evidence="2">Uncharacterized protein</fullName>
    </submittedName>
</protein>
<keyword evidence="3" id="KW-1185">Reference proteome</keyword>
<evidence type="ECO:0000313" key="3">
    <source>
        <dbReference type="Proteomes" id="UP001341840"/>
    </source>
</evidence>
<reference evidence="2 3" key="1">
    <citation type="journal article" date="2023" name="Plants (Basel)">
        <title>Bridging the Gap: Combining Genomics and Transcriptomics Approaches to Understand Stylosanthes scabra, an Orphan Legume from the Brazilian Caatinga.</title>
        <authorList>
            <person name="Ferreira-Neto J.R.C."/>
            <person name="da Silva M.D."/>
            <person name="Binneck E."/>
            <person name="de Melo N.F."/>
            <person name="da Silva R.H."/>
            <person name="de Melo A.L.T.M."/>
            <person name="Pandolfi V."/>
            <person name="Bustamante F.O."/>
            <person name="Brasileiro-Vidal A.C."/>
            <person name="Benko-Iseppon A.M."/>
        </authorList>
    </citation>
    <scope>NUCLEOTIDE SEQUENCE [LARGE SCALE GENOMIC DNA]</scope>
    <source>
        <tissue evidence="2">Leaves</tissue>
    </source>
</reference>
<dbReference type="Proteomes" id="UP001341840">
    <property type="component" value="Unassembled WGS sequence"/>
</dbReference>
<feature type="compositionally biased region" description="Basic residues" evidence="1">
    <location>
        <begin position="12"/>
        <end position="27"/>
    </location>
</feature>
<dbReference type="EMBL" id="JASCZI010241727">
    <property type="protein sequence ID" value="MED6205856.1"/>
    <property type="molecule type" value="Genomic_DNA"/>
</dbReference>
<organism evidence="2 3">
    <name type="scientific">Stylosanthes scabra</name>
    <dbReference type="NCBI Taxonomy" id="79078"/>
    <lineage>
        <taxon>Eukaryota</taxon>
        <taxon>Viridiplantae</taxon>
        <taxon>Streptophyta</taxon>
        <taxon>Embryophyta</taxon>
        <taxon>Tracheophyta</taxon>
        <taxon>Spermatophyta</taxon>
        <taxon>Magnoliopsida</taxon>
        <taxon>eudicotyledons</taxon>
        <taxon>Gunneridae</taxon>
        <taxon>Pentapetalae</taxon>
        <taxon>rosids</taxon>
        <taxon>fabids</taxon>
        <taxon>Fabales</taxon>
        <taxon>Fabaceae</taxon>
        <taxon>Papilionoideae</taxon>
        <taxon>50 kb inversion clade</taxon>
        <taxon>dalbergioids sensu lato</taxon>
        <taxon>Dalbergieae</taxon>
        <taxon>Pterocarpus clade</taxon>
        <taxon>Stylosanthes</taxon>
    </lineage>
</organism>
<accession>A0ABU6Y8I5</accession>
<gene>
    <name evidence="2" type="ORF">PIB30_021648</name>
</gene>
<sequence length="81" mass="8778">MDVVGGEQAEGRRRRRGSGRGRGRGRGSAHLVAVGARQLAVRSADINRLNEETHLYGVVDFQVPGMLELRRGSVAVPKISQ</sequence>
<evidence type="ECO:0000313" key="2">
    <source>
        <dbReference type="EMBL" id="MED6205856.1"/>
    </source>
</evidence>
<comment type="caution">
    <text evidence="2">The sequence shown here is derived from an EMBL/GenBank/DDBJ whole genome shotgun (WGS) entry which is preliminary data.</text>
</comment>
<proteinExistence type="predicted"/>
<feature type="region of interest" description="Disordered" evidence="1">
    <location>
        <begin position="1"/>
        <end position="29"/>
    </location>
</feature>